<keyword evidence="7 10" id="KW-0256">Endoplasmic reticulum</keyword>
<comment type="caution">
    <text evidence="12">The sequence shown here is derived from an EMBL/GenBank/DDBJ whole genome shotgun (WGS) entry which is preliminary data.</text>
</comment>
<dbReference type="AlphaFoldDB" id="A0AA39TQT4"/>
<keyword evidence="4 10" id="KW-0328">Glycosyltransferase</keyword>
<protein>
    <recommendedName>
        <fullName evidence="10">Alpha-1,3-glucosyltransferase</fullName>
        <ecNumber evidence="10">2.4.1.-</ecNumber>
    </recommendedName>
</protein>
<keyword evidence="5 10" id="KW-0808">Transferase</keyword>
<evidence type="ECO:0000256" key="10">
    <source>
        <dbReference type="RuleBase" id="RU363110"/>
    </source>
</evidence>
<comment type="subcellular location">
    <subcellularLocation>
        <location evidence="1 10">Endoplasmic reticulum membrane</location>
        <topology evidence="1 10">Multi-pass membrane protein</topology>
    </subcellularLocation>
</comment>
<evidence type="ECO:0000256" key="9">
    <source>
        <dbReference type="ARBA" id="ARBA00023136"/>
    </source>
</evidence>
<accession>A0AA39TQT4</accession>
<evidence type="ECO:0000256" key="8">
    <source>
        <dbReference type="ARBA" id="ARBA00022989"/>
    </source>
</evidence>
<feature type="transmembrane region" description="Helical" evidence="10">
    <location>
        <begin position="285"/>
        <end position="304"/>
    </location>
</feature>
<dbReference type="InterPro" id="IPR004856">
    <property type="entry name" value="Glyco_trans_ALG6/ALG8"/>
</dbReference>
<evidence type="ECO:0000256" key="5">
    <source>
        <dbReference type="ARBA" id="ARBA00022679"/>
    </source>
</evidence>
<dbReference type="PANTHER" id="PTHR12413:SF1">
    <property type="entry name" value="DOLICHYL PYROPHOSPHATE MAN9GLCNAC2 ALPHA-1,3-GLUCOSYLTRANSFERASE"/>
    <property type="match status" value="1"/>
</dbReference>
<evidence type="ECO:0000256" key="4">
    <source>
        <dbReference type="ARBA" id="ARBA00022676"/>
    </source>
</evidence>
<dbReference type="Pfam" id="PF03155">
    <property type="entry name" value="Alg6_Alg8"/>
    <property type="match status" value="1"/>
</dbReference>
<evidence type="ECO:0000256" key="6">
    <source>
        <dbReference type="ARBA" id="ARBA00022692"/>
    </source>
</evidence>
<feature type="transmembrane region" description="Helical" evidence="10">
    <location>
        <begin position="460"/>
        <end position="479"/>
    </location>
</feature>
<evidence type="ECO:0000256" key="7">
    <source>
        <dbReference type="ARBA" id="ARBA00022824"/>
    </source>
</evidence>
<feature type="transmembrane region" description="Helical" evidence="10">
    <location>
        <begin position="397"/>
        <end position="417"/>
    </location>
</feature>
<reference evidence="12" key="1">
    <citation type="submission" date="2023-06" db="EMBL/GenBank/DDBJ databases">
        <authorList>
            <consortium name="Lawrence Berkeley National Laboratory"/>
            <person name="Ahrendt S."/>
            <person name="Sahu N."/>
            <person name="Indic B."/>
            <person name="Wong-Bajracharya J."/>
            <person name="Merenyi Z."/>
            <person name="Ke H.-M."/>
            <person name="Monk M."/>
            <person name="Kocsube S."/>
            <person name="Drula E."/>
            <person name="Lipzen A."/>
            <person name="Balint B."/>
            <person name="Henrissat B."/>
            <person name="Andreopoulos B."/>
            <person name="Martin F.M."/>
            <person name="Harder C.B."/>
            <person name="Rigling D."/>
            <person name="Ford K.L."/>
            <person name="Foster G.D."/>
            <person name="Pangilinan J."/>
            <person name="Papanicolaou A."/>
            <person name="Barry K."/>
            <person name="LaButti K."/>
            <person name="Viragh M."/>
            <person name="Koriabine M."/>
            <person name="Yan M."/>
            <person name="Riley R."/>
            <person name="Champramary S."/>
            <person name="Plett K.L."/>
            <person name="Tsai I.J."/>
            <person name="Slot J."/>
            <person name="Sipos G."/>
            <person name="Plett J."/>
            <person name="Nagy L.G."/>
            <person name="Grigoriev I.V."/>
        </authorList>
    </citation>
    <scope>NUCLEOTIDE SEQUENCE</scope>
    <source>
        <strain evidence="12">CCBAS 213</strain>
    </source>
</reference>
<keyword evidence="9 10" id="KW-0472">Membrane</keyword>
<evidence type="ECO:0000256" key="2">
    <source>
        <dbReference type="ARBA" id="ARBA00004922"/>
    </source>
</evidence>
<evidence type="ECO:0000256" key="3">
    <source>
        <dbReference type="ARBA" id="ARBA00008715"/>
    </source>
</evidence>
<dbReference type="RefSeq" id="XP_060337869.1">
    <property type="nucleotide sequence ID" value="XM_060483040.1"/>
</dbReference>
<evidence type="ECO:0000313" key="12">
    <source>
        <dbReference type="EMBL" id="KAK0467277.1"/>
    </source>
</evidence>
<keyword evidence="6 10" id="KW-0812">Transmembrane</keyword>
<dbReference type="GO" id="GO:0042281">
    <property type="term" value="F:dolichyl pyrophosphate Man9GlcNAc2 alpha-1,3-glucosyltransferase activity"/>
    <property type="evidence" value="ECO:0007669"/>
    <property type="project" value="TreeGrafter"/>
</dbReference>
<dbReference type="EMBL" id="JAUEPS010000003">
    <property type="protein sequence ID" value="KAK0467277.1"/>
    <property type="molecule type" value="Genomic_DNA"/>
</dbReference>
<name>A0AA39TQT4_ARMTA</name>
<comment type="pathway">
    <text evidence="2 10">Protein modification; protein glycosylation.</text>
</comment>
<feature type="transmembrane region" description="Helical" evidence="10">
    <location>
        <begin position="92"/>
        <end position="111"/>
    </location>
</feature>
<feature type="compositionally biased region" description="Low complexity" evidence="11">
    <location>
        <begin position="13"/>
        <end position="25"/>
    </location>
</feature>
<feature type="region of interest" description="Disordered" evidence="11">
    <location>
        <begin position="1"/>
        <end position="38"/>
    </location>
</feature>
<feature type="transmembrane region" description="Helical" evidence="10">
    <location>
        <begin position="192"/>
        <end position="213"/>
    </location>
</feature>
<feature type="transmembrane region" description="Helical" evidence="10">
    <location>
        <begin position="310"/>
        <end position="329"/>
    </location>
</feature>
<feature type="transmembrane region" description="Helical" evidence="10">
    <location>
        <begin position="491"/>
        <end position="513"/>
    </location>
</feature>
<gene>
    <name evidence="12" type="ORF">EV420DRAFT_675437</name>
</gene>
<dbReference type="GO" id="GO:0005789">
    <property type="term" value="C:endoplasmic reticulum membrane"/>
    <property type="evidence" value="ECO:0007669"/>
    <property type="project" value="UniProtKB-SubCell"/>
</dbReference>
<keyword evidence="13" id="KW-1185">Reference proteome</keyword>
<comment type="similarity">
    <text evidence="3 10">Belongs to the ALG6/ALG8 glucosyltransferase family.</text>
</comment>
<dbReference type="EC" id="2.4.1.-" evidence="10"/>
<feature type="transmembrane region" description="Helical" evidence="10">
    <location>
        <begin position="370"/>
        <end position="391"/>
    </location>
</feature>
<feature type="region of interest" description="Disordered" evidence="11">
    <location>
        <begin position="562"/>
        <end position="583"/>
    </location>
</feature>
<dbReference type="PANTHER" id="PTHR12413">
    <property type="entry name" value="DOLICHYL GLYCOSYLTRANSFERASE"/>
    <property type="match status" value="1"/>
</dbReference>
<evidence type="ECO:0000256" key="11">
    <source>
        <dbReference type="SAM" id="MobiDB-lite"/>
    </source>
</evidence>
<proteinExistence type="inferred from homology"/>
<dbReference type="Proteomes" id="UP001175211">
    <property type="component" value="Unassembled WGS sequence"/>
</dbReference>
<organism evidence="12 13">
    <name type="scientific">Armillaria tabescens</name>
    <name type="common">Ringless honey mushroom</name>
    <name type="synonym">Agaricus tabescens</name>
    <dbReference type="NCBI Taxonomy" id="1929756"/>
    <lineage>
        <taxon>Eukaryota</taxon>
        <taxon>Fungi</taxon>
        <taxon>Dikarya</taxon>
        <taxon>Basidiomycota</taxon>
        <taxon>Agaricomycotina</taxon>
        <taxon>Agaricomycetes</taxon>
        <taxon>Agaricomycetidae</taxon>
        <taxon>Agaricales</taxon>
        <taxon>Marasmiineae</taxon>
        <taxon>Physalacriaceae</taxon>
        <taxon>Desarmillaria</taxon>
    </lineage>
</organism>
<keyword evidence="8 10" id="KW-1133">Transmembrane helix</keyword>
<dbReference type="GeneID" id="85366588"/>
<evidence type="ECO:0000256" key="1">
    <source>
        <dbReference type="ARBA" id="ARBA00004477"/>
    </source>
</evidence>
<evidence type="ECO:0000313" key="13">
    <source>
        <dbReference type="Proteomes" id="UP001175211"/>
    </source>
</evidence>
<sequence length="583" mass="65042">MADVDVVRRRRASSATPSSPMTARPRYASLRGPELHAPRPRRHLPLWLYDLDPSPASSRAASPTSSVRFIAPPSAPHAPSTAARRLVKYHPLLLTIAATTLIKILVGLGPYSGQGAPPMYGDFEAQRHWMEITLHLAPREWYWYELEWWGLDYPPLTAYVSWLCGFVGNKLDNRWFALDSSRGMESEGLKLFMRWTVVVLDAAVWVPAVVWWARCRPGSASSRARSASIIATLANPCLLLVDFGHFQYNSVMLGLTLLAACAFVNKRYLVGAILFSLSLSFKQMALYYAPAIGIFLLATCIQTPLLFLKLAAVTTATFMFVFTPFLSTLPQAIHRIFPFARGLFEDKVANFWCFTNVLIKWRLLLSVQSLVRLSTILTVLAFLPAVLLMVQAPEPRLLPYALLTSSLAFFLFSFQVHEKTILVPLLPALMLSTTKSEWITLFSNTAAFSMWPLLKRDGVGLQYVATLLLWNRLVGCNPFSFARDGWTVVKLLSVGVYAAAFLLHLAELLIPAPARYPDLWAVANVLVCTPVFFAVWAWSVKAGMEERWAGAPILTTKVHSRANSLSPATPRPKSRLSRESLVS</sequence>
<feature type="transmembrane region" description="Helical" evidence="10">
    <location>
        <begin position="519"/>
        <end position="538"/>
    </location>
</feature>